<keyword evidence="1" id="KW-0472">Membrane</keyword>
<dbReference type="STRING" id="1353952.A0A165HHE0"/>
<accession>A0A165HHE0</accession>
<feature type="domain" description="DUF6535" evidence="2">
    <location>
        <begin position="11"/>
        <end position="136"/>
    </location>
</feature>
<reference evidence="3 4" key="1">
    <citation type="journal article" date="2016" name="Mol. Biol. Evol.">
        <title>Comparative Genomics of Early-Diverging Mushroom-Forming Fungi Provides Insights into the Origins of Lignocellulose Decay Capabilities.</title>
        <authorList>
            <person name="Nagy L.G."/>
            <person name="Riley R."/>
            <person name="Tritt A."/>
            <person name="Adam C."/>
            <person name="Daum C."/>
            <person name="Floudas D."/>
            <person name="Sun H."/>
            <person name="Yadav J.S."/>
            <person name="Pangilinan J."/>
            <person name="Larsson K.H."/>
            <person name="Matsuura K."/>
            <person name="Barry K."/>
            <person name="Labutti K."/>
            <person name="Kuo R."/>
            <person name="Ohm R.A."/>
            <person name="Bhattacharya S.S."/>
            <person name="Shirouzu T."/>
            <person name="Yoshinaga Y."/>
            <person name="Martin F.M."/>
            <person name="Grigoriev I.V."/>
            <person name="Hibbett D.S."/>
        </authorList>
    </citation>
    <scope>NUCLEOTIDE SEQUENCE [LARGE SCALE GENOMIC DNA]</scope>
    <source>
        <strain evidence="3 4">HHB12733</strain>
    </source>
</reference>
<gene>
    <name evidence="3" type="ORF">CALCODRAFT_431165</name>
</gene>
<evidence type="ECO:0000313" key="4">
    <source>
        <dbReference type="Proteomes" id="UP000076842"/>
    </source>
</evidence>
<dbReference type="Proteomes" id="UP000076842">
    <property type="component" value="Unassembled WGS sequence"/>
</dbReference>
<evidence type="ECO:0000313" key="3">
    <source>
        <dbReference type="EMBL" id="KZT59305.1"/>
    </source>
</evidence>
<sequence length="146" mass="16065">MPDKSENAEIWRTYVEEADKHDEALLKKWGDGIDILLLFTGLFSAILSAFLVVAWGALQADPTQSTSDALAAISQQLVLISSGTPMNQSAAYQPQVFTPPLWIVAVNCLWFTGLFLSLVTAVLAMLLKEWLSAYSDNMALLTLERT</sequence>
<feature type="non-terminal residue" evidence="3">
    <location>
        <position position="146"/>
    </location>
</feature>
<keyword evidence="1" id="KW-0812">Transmembrane</keyword>
<dbReference type="InParanoid" id="A0A165HHE0"/>
<feature type="transmembrane region" description="Helical" evidence="1">
    <location>
        <begin position="35"/>
        <end position="58"/>
    </location>
</feature>
<protein>
    <recommendedName>
        <fullName evidence="2">DUF6535 domain-containing protein</fullName>
    </recommendedName>
</protein>
<name>A0A165HHE0_9BASI</name>
<feature type="transmembrane region" description="Helical" evidence="1">
    <location>
        <begin position="101"/>
        <end position="127"/>
    </location>
</feature>
<dbReference type="AlphaFoldDB" id="A0A165HHE0"/>
<dbReference type="OrthoDB" id="3221808at2759"/>
<evidence type="ECO:0000259" key="2">
    <source>
        <dbReference type="Pfam" id="PF20153"/>
    </source>
</evidence>
<keyword evidence="4" id="KW-1185">Reference proteome</keyword>
<dbReference type="EMBL" id="KV423942">
    <property type="protein sequence ID" value="KZT59305.1"/>
    <property type="molecule type" value="Genomic_DNA"/>
</dbReference>
<proteinExistence type="predicted"/>
<organism evidence="3 4">
    <name type="scientific">Calocera cornea HHB12733</name>
    <dbReference type="NCBI Taxonomy" id="1353952"/>
    <lineage>
        <taxon>Eukaryota</taxon>
        <taxon>Fungi</taxon>
        <taxon>Dikarya</taxon>
        <taxon>Basidiomycota</taxon>
        <taxon>Agaricomycotina</taxon>
        <taxon>Dacrymycetes</taxon>
        <taxon>Dacrymycetales</taxon>
        <taxon>Dacrymycetaceae</taxon>
        <taxon>Calocera</taxon>
    </lineage>
</organism>
<dbReference type="InterPro" id="IPR045338">
    <property type="entry name" value="DUF6535"/>
</dbReference>
<evidence type="ECO:0000256" key="1">
    <source>
        <dbReference type="SAM" id="Phobius"/>
    </source>
</evidence>
<dbReference type="Pfam" id="PF20153">
    <property type="entry name" value="DUF6535"/>
    <property type="match status" value="1"/>
</dbReference>
<keyword evidence="1" id="KW-1133">Transmembrane helix</keyword>